<dbReference type="Proteomes" id="UP000270411">
    <property type="component" value="Plasmid unnamed1"/>
</dbReference>
<accession>A0A3G8GVH0</accession>
<dbReference type="EMBL" id="CP033968">
    <property type="protein sequence ID" value="AZG12104.1"/>
    <property type="molecule type" value="Genomic_DNA"/>
</dbReference>
<dbReference type="KEGG" id="cpau:EHF44_01085"/>
<dbReference type="RefSeq" id="WP_017510887.1">
    <property type="nucleotide sequence ID" value="NZ_CP033968.1"/>
</dbReference>
<gene>
    <name evidence="1" type="ORF">EHF44_01085</name>
</gene>
<evidence type="ECO:0000313" key="2">
    <source>
        <dbReference type="Proteomes" id="UP000270411"/>
    </source>
</evidence>
<geneLocation type="plasmid" evidence="1">
    <name>unnamed1</name>
</geneLocation>
<reference evidence="2" key="1">
    <citation type="submission" date="2018-11" db="EMBL/GenBank/DDBJ databases">
        <title>FDA dAtabase for Regulatory Grade micrObial Sequences (FDA-ARGOS): Supporting development and validation of Infectious Disease Dx tests.</title>
        <authorList>
            <person name="Goldberg B."/>
            <person name="Campos J."/>
            <person name="Tallon L."/>
            <person name="Sadzewicz L."/>
            <person name="Zhao X."/>
            <person name="Vavikolanu K."/>
            <person name="Mehta A."/>
            <person name="Aluvathingal J."/>
            <person name="Nadendla S."/>
            <person name="Geyer C."/>
            <person name="Nandy P."/>
            <person name="Yan Y."/>
            <person name="Sichtig H."/>
        </authorList>
    </citation>
    <scope>NUCLEOTIDE SEQUENCE [LARGE SCALE GENOMIC DNA]</scope>
    <source>
        <strain evidence="2">FDAARGOS_614</strain>
        <plasmid evidence="2">unnamed1</plasmid>
    </source>
</reference>
<organism evidence="1 2">
    <name type="scientific">Cupriavidus pauculus</name>
    <dbReference type="NCBI Taxonomy" id="82633"/>
    <lineage>
        <taxon>Bacteria</taxon>
        <taxon>Pseudomonadati</taxon>
        <taxon>Pseudomonadota</taxon>
        <taxon>Betaproteobacteria</taxon>
        <taxon>Burkholderiales</taxon>
        <taxon>Burkholderiaceae</taxon>
        <taxon>Cupriavidus</taxon>
    </lineage>
</organism>
<dbReference type="AlphaFoldDB" id="A0A3G8GVH0"/>
<protein>
    <submittedName>
        <fullName evidence="1">Uncharacterized protein</fullName>
    </submittedName>
</protein>
<keyword evidence="1" id="KW-0614">Plasmid</keyword>
<proteinExistence type="predicted"/>
<sequence>MNEAITTQVMVFTNGRIAIQLWADEGPYARLNVNLPDEAFADDEIAINWDLDDSVLKSILDLNKFQETDRVVRSGHAVCAVWKVVCPEMLQEAAQLRKQIRRHTSRRTSMSKAAMH</sequence>
<evidence type="ECO:0000313" key="1">
    <source>
        <dbReference type="EMBL" id="AZG12104.1"/>
    </source>
</evidence>
<dbReference type="OrthoDB" id="8965290at2"/>
<name>A0A3G8GVH0_9BURK</name>